<dbReference type="EMBL" id="VHSH01000001">
    <property type="protein sequence ID" value="TQV83073.1"/>
    <property type="molecule type" value="Genomic_DNA"/>
</dbReference>
<feature type="transmembrane region" description="Helical" evidence="6">
    <location>
        <begin position="274"/>
        <end position="291"/>
    </location>
</feature>
<feature type="transmembrane region" description="Helical" evidence="6">
    <location>
        <begin position="164"/>
        <end position="180"/>
    </location>
</feature>
<dbReference type="Pfam" id="PF00892">
    <property type="entry name" value="EamA"/>
    <property type="match status" value="2"/>
</dbReference>
<evidence type="ECO:0000313" key="8">
    <source>
        <dbReference type="EMBL" id="TQV83073.1"/>
    </source>
</evidence>
<feature type="transmembrane region" description="Helical" evidence="6">
    <location>
        <begin position="135"/>
        <end position="152"/>
    </location>
</feature>
<dbReference type="PANTHER" id="PTHR22911">
    <property type="entry name" value="ACYL-MALONYL CONDENSING ENZYME-RELATED"/>
    <property type="match status" value="1"/>
</dbReference>
<reference evidence="8 9" key="1">
    <citation type="submission" date="2019-06" db="EMBL/GenBank/DDBJ databases">
        <title>Whole genome sequence for Rhodospirillaceae sp. R148.</title>
        <authorList>
            <person name="Wang G."/>
        </authorList>
    </citation>
    <scope>NUCLEOTIDE SEQUENCE [LARGE SCALE GENOMIC DNA]</scope>
    <source>
        <strain evidence="8 9">R148</strain>
    </source>
</reference>
<feature type="domain" description="EamA" evidence="7">
    <location>
        <begin position="161"/>
        <end position="290"/>
    </location>
</feature>
<dbReference type="RefSeq" id="WP_142893975.1">
    <property type="nucleotide sequence ID" value="NZ_ML660052.1"/>
</dbReference>
<feature type="transmembrane region" description="Helical" evidence="6">
    <location>
        <begin position="50"/>
        <end position="69"/>
    </location>
</feature>
<keyword evidence="5 6" id="KW-0472">Membrane</keyword>
<evidence type="ECO:0000256" key="1">
    <source>
        <dbReference type="ARBA" id="ARBA00004141"/>
    </source>
</evidence>
<evidence type="ECO:0000256" key="4">
    <source>
        <dbReference type="ARBA" id="ARBA00022989"/>
    </source>
</evidence>
<dbReference type="AlphaFoldDB" id="A0A545U0Y9"/>
<organism evidence="8 9">
    <name type="scientific">Denitrobaculum tricleocarpae</name>
    <dbReference type="NCBI Taxonomy" id="2591009"/>
    <lineage>
        <taxon>Bacteria</taxon>
        <taxon>Pseudomonadati</taxon>
        <taxon>Pseudomonadota</taxon>
        <taxon>Alphaproteobacteria</taxon>
        <taxon>Rhodospirillales</taxon>
        <taxon>Rhodospirillaceae</taxon>
        <taxon>Denitrobaculum</taxon>
    </lineage>
</organism>
<gene>
    <name evidence="8" type="ORF">FKG95_00245</name>
</gene>
<evidence type="ECO:0000313" key="9">
    <source>
        <dbReference type="Proteomes" id="UP000315252"/>
    </source>
</evidence>
<evidence type="ECO:0000256" key="5">
    <source>
        <dbReference type="ARBA" id="ARBA00023136"/>
    </source>
</evidence>
<dbReference type="PANTHER" id="PTHR22911:SF6">
    <property type="entry name" value="SOLUTE CARRIER FAMILY 35 MEMBER G1"/>
    <property type="match status" value="1"/>
</dbReference>
<comment type="caution">
    <text evidence="8">The sequence shown here is derived from an EMBL/GenBank/DDBJ whole genome shotgun (WGS) entry which is preliminary data.</text>
</comment>
<keyword evidence="9" id="KW-1185">Reference proteome</keyword>
<dbReference type="Proteomes" id="UP000315252">
    <property type="component" value="Unassembled WGS sequence"/>
</dbReference>
<dbReference type="InterPro" id="IPR037185">
    <property type="entry name" value="EmrE-like"/>
</dbReference>
<evidence type="ECO:0000256" key="2">
    <source>
        <dbReference type="ARBA" id="ARBA00009853"/>
    </source>
</evidence>
<evidence type="ECO:0000256" key="3">
    <source>
        <dbReference type="ARBA" id="ARBA00022692"/>
    </source>
</evidence>
<name>A0A545U0Y9_9PROT</name>
<accession>A0A545U0Y9</accession>
<feature type="domain" description="EamA" evidence="7">
    <location>
        <begin position="20"/>
        <end position="152"/>
    </location>
</feature>
<comment type="subcellular location">
    <subcellularLocation>
        <location evidence="1">Membrane</location>
        <topology evidence="1">Multi-pass membrane protein</topology>
    </subcellularLocation>
</comment>
<feature type="transmembrane region" description="Helical" evidence="6">
    <location>
        <begin position="20"/>
        <end position="38"/>
    </location>
</feature>
<dbReference type="InterPro" id="IPR000620">
    <property type="entry name" value="EamA_dom"/>
</dbReference>
<proteinExistence type="inferred from homology"/>
<dbReference type="GO" id="GO:0016020">
    <property type="term" value="C:membrane"/>
    <property type="evidence" value="ECO:0007669"/>
    <property type="project" value="UniProtKB-SubCell"/>
</dbReference>
<evidence type="ECO:0000256" key="6">
    <source>
        <dbReference type="SAM" id="Phobius"/>
    </source>
</evidence>
<sequence>MSSIPANAAVGTPSPSTGRAVAWVCVALLSFSTMAVAGREVAPDLDTFSIMFYRSLFGLAVVLCILPFSRQGFSAVKTRRLPLHLTRNAFHFAGQNLWFYAVSLVALAQVFALELTTPIWVALLAPLLLGERFTALRMGAILLGFAGILIVIRPGFTAIGPGELAAMACVAGFVGTVIATKTLTRTESTLTIIFWMTFSQAIMALIMLWGLPVVPQGKAILWVLLIGLCGLLAHFSLTQAYRYADATIVAPMDFLRLPLITVVGMILYREEPDVWVFVGGAVVFTANYLTIQTARRKN</sequence>
<comment type="similarity">
    <text evidence="2">Belongs to the drug/metabolite transporter (DMT) superfamily. 10 TMS drug/metabolite exporter (DME) (TC 2.A.7.3) family.</text>
</comment>
<dbReference type="SUPFAM" id="SSF103481">
    <property type="entry name" value="Multidrug resistance efflux transporter EmrE"/>
    <property type="match status" value="2"/>
</dbReference>
<keyword evidence="4 6" id="KW-1133">Transmembrane helix</keyword>
<feature type="transmembrane region" description="Helical" evidence="6">
    <location>
        <begin position="97"/>
        <end position="123"/>
    </location>
</feature>
<feature type="transmembrane region" description="Helical" evidence="6">
    <location>
        <begin position="192"/>
        <end position="213"/>
    </location>
</feature>
<evidence type="ECO:0000259" key="7">
    <source>
        <dbReference type="Pfam" id="PF00892"/>
    </source>
</evidence>
<keyword evidence="3 6" id="KW-0812">Transmembrane</keyword>
<dbReference type="OrthoDB" id="9812899at2"/>
<feature type="transmembrane region" description="Helical" evidence="6">
    <location>
        <begin position="219"/>
        <end position="237"/>
    </location>
</feature>
<protein>
    <submittedName>
        <fullName evidence="8">DMT family transporter</fullName>
    </submittedName>
</protein>